<keyword evidence="1" id="KW-0229">DNA integration</keyword>
<feature type="domain" description="Core-binding (CB)" evidence="4">
    <location>
        <begin position="3"/>
        <end position="88"/>
    </location>
</feature>
<dbReference type="InterPro" id="IPR011010">
    <property type="entry name" value="DNA_brk_join_enz"/>
</dbReference>
<keyword evidence="2 3" id="KW-0238">DNA-binding</keyword>
<dbReference type="RefSeq" id="WP_145275666.1">
    <property type="nucleotide sequence ID" value="NZ_CP036426.1"/>
</dbReference>
<dbReference type="KEGG" id="tpla:ElP_56080"/>
<sequence>MPTSIRTAAEGYFRAKALSRGTRNEYLTTLRKWEEWGAGTPIEQLQRRDIREFLDRVHEQAVRDRGTNPGRTANKAREHLRAILSWAWEQELIEAPPRFPGPRDQRDVAGRHYLTKAEINALYFATYKMGRPRGWDAAYPVGRYWRAALVVFFNYGVDTGTVWRSTPAHEPILRRHVIWDRRSPDREAKEQSPGDGCSTAA</sequence>
<dbReference type="AlphaFoldDB" id="A0A518HA88"/>
<dbReference type="EMBL" id="CP036426">
    <property type="protein sequence ID" value="QDV37666.1"/>
    <property type="molecule type" value="Genomic_DNA"/>
</dbReference>
<protein>
    <recommendedName>
        <fullName evidence="4">Core-binding (CB) domain-containing protein</fullName>
    </recommendedName>
</protein>
<dbReference type="Proteomes" id="UP000317835">
    <property type="component" value="Chromosome"/>
</dbReference>
<evidence type="ECO:0000259" key="4">
    <source>
        <dbReference type="PROSITE" id="PS51900"/>
    </source>
</evidence>
<dbReference type="GO" id="GO:0003677">
    <property type="term" value="F:DNA binding"/>
    <property type="evidence" value="ECO:0007669"/>
    <property type="project" value="UniProtKB-UniRule"/>
</dbReference>
<evidence type="ECO:0000256" key="3">
    <source>
        <dbReference type="PROSITE-ProRule" id="PRU01248"/>
    </source>
</evidence>
<organism evidence="5 6">
    <name type="scientific">Tautonia plasticadhaerens</name>
    <dbReference type="NCBI Taxonomy" id="2527974"/>
    <lineage>
        <taxon>Bacteria</taxon>
        <taxon>Pseudomonadati</taxon>
        <taxon>Planctomycetota</taxon>
        <taxon>Planctomycetia</taxon>
        <taxon>Isosphaerales</taxon>
        <taxon>Isosphaeraceae</taxon>
        <taxon>Tautonia</taxon>
    </lineage>
</organism>
<dbReference type="Pfam" id="PF02899">
    <property type="entry name" value="Phage_int_SAM_1"/>
    <property type="match status" value="1"/>
</dbReference>
<dbReference type="OrthoDB" id="238347at2"/>
<keyword evidence="6" id="KW-1185">Reference proteome</keyword>
<dbReference type="InterPro" id="IPR044068">
    <property type="entry name" value="CB"/>
</dbReference>
<accession>A0A518HA88</accession>
<dbReference type="InterPro" id="IPR010998">
    <property type="entry name" value="Integrase_recombinase_N"/>
</dbReference>
<dbReference type="SUPFAM" id="SSF56349">
    <property type="entry name" value="DNA breaking-rejoining enzymes"/>
    <property type="match status" value="1"/>
</dbReference>
<dbReference type="Gene3D" id="1.10.150.130">
    <property type="match status" value="1"/>
</dbReference>
<name>A0A518HA88_9BACT</name>
<dbReference type="GO" id="GO:0015074">
    <property type="term" value="P:DNA integration"/>
    <property type="evidence" value="ECO:0007669"/>
    <property type="project" value="UniProtKB-KW"/>
</dbReference>
<evidence type="ECO:0000256" key="2">
    <source>
        <dbReference type="ARBA" id="ARBA00023125"/>
    </source>
</evidence>
<proteinExistence type="predicted"/>
<evidence type="ECO:0000313" key="6">
    <source>
        <dbReference type="Proteomes" id="UP000317835"/>
    </source>
</evidence>
<dbReference type="PROSITE" id="PS51900">
    <property type="entry name" value="CB"/>
    <property type="match status" value="1"/>
</dbReference>
<reference evidence="5 6" key="1">
    <citation type="submission" date="2019-02" db="EMBL/GenBank/DDBJ databases">
        <title>Deep-cultivation of Planctomycetes and their phenomic and genomic characterization uncovers novel biology.</title>
        <authorList>
            <person name="Wiegand S."/>
            <person name="Jogler M."/>
            <person name="Boedeker C."/>
            <person name="Pinto D."/>
            <person name="Vollmers J."/>
            <person name="Rivas-Marin E."/>
            <person name="Kohn T."/>
            <person name="Peeters S.H."/>
            <person name="Heuer A."/>
            <person name="Rast P."/>
            <person name="Oberbeckmann S."/>
            <person name="Bunk B."/>
            <person name="Jeske O."/>
            <person name="Meyerdierks A."/>
            <person name="Storesund J.E."/>
            <person name="Kallscheuer N."/>
            <person name="Luecker S."/>
            <person name="Lage O.M."/>
            <person name="Pohl T."/>
            <person name="Merkel B.J."/>
            <person name="Hornburger P."/>
            <person name="Mueller R.-W."/>
            <person name="Bruemmer F."/>
            <person name="Labrenz M."/>
            <person name="Spormann A.M."/>
            <person name="Op den Camp H."/>
            <person name="Overmann J."/>
            <person name="Amann R."/>
            <person name="Jetten M.S.M."/>
            <person name="Mascher T."/>
            <person name="Medema M.H."/>
            <person name="Devos D.P."/>
            <person name="Kaster A.-K."/>
            <person name="Ovreas L."/>
            <person name="Rohde M."/>
            <person name="Galperin M.Y."/>
            <person name="Jogler C."/>
        </authorList>
    </citation>
    <scope>NUCLEOTIDE SEQUENCE [LARGE SCALE GENOMIC DNA]</scope>
    <source>
        <strain evidence="5 6">ElP</strain>
    </source>
</reference>
<dbReference type="InterPro" id="IPR004107">
    <property type="entry name" value="Integrase_SAM-like_N"/>
</dbReference>
<evidence type="ECO:0000313" key="5">
    <source>
        <dbReference type="EMBL" id="QDV37666.1"/>
    </source>
</evidence>
<evidence type="ECO:0000256" key="1">
    <source>
        <dbReference type="ARBA" id="ARBA00022908"/>
    </source>
</evidence>
<gene>
    <name evidence="5" type="ORF">ElP_56080</name>
</gene>